<name>A0A284R660_ARMOS</name>
<protein>
    <recommendedName>
        <fullName evidence="3">F-box domain-containing protein</fullName>
    </recommendedName>
</protein>
<dbReference type="AlphaFoldDB" id="A0A284R660"/>
<dbReference type="OrthoDB" id="2834551at2759"/>
<gene>
    <name evidence="1" type="ORF">ARMOST_07569</name>
</gene>
<keyword evidence="2" id="KW-1185">Reference proteome</keyword>
<evidence type="ECO:0000313" key="1">
    <source>
        <dbReference type="EMBL" id="SJL04208.1"/>
    </source>
</evidence>
<evidence type="ECO:0008006" key="3">
    <source>
        <dbReference type="Google" id="ProtNLM"/>
    </source>
</evidence>
<accession>A0A284R660</accession>
<sequence length="394" mass="44753">MEDTFREHLCQDRYLSEVATALNCLSKRLYKLQGDYMTVLSPIRHLPFDVLAEICTHVQNDEEDTHIFDTVSPPWSLAQVCHFWRGTVQGLPTLWSNIRLMADFVSPCNASHLLNTALTYSSSHPLSVFFQYTSSTLTTVEDTIRLFTILAQEAHRWESLELRVPPSFNSSLESLGGRLHTLEITYLHAFNTAQNLKHVLFSAVHPTIRIHLPWHQLSDFFDDREDDPSIHQYFLEGIKQGVKLEKLKVSQLESLAKQLTGAIATNSSILELQACSPVFLRKLKLPKLIVLTISLNIDEEIDRTLSRRPCSLQSLSAAHKLIASSQCALQSLTLNYVELNKETLFQALLVLPQLIELTFFTSPVTLAPFLFRDLLLRMTDSTRSSNGQSFILMP</sequence>
<organism evidence="1 2">
    <name type="scientific">Armillaria ostoyae</name>
    <name type="common">Armillaria root rot fungus</name>
    <dbReference type="NCBI Taxonomy" id="47428"/>
    <lineage>
        <taxon>Eukaryota</taxon>
        <taxon>Fungi</taxon>
        <taxon>Dikarya</taxon>
        <taxon>Basidiomycota</taxon>
        <taxon>Agaricomycotina</taxon>
        <taxon>Agaricomycetes</taxon>
        <taxon>Agaricomycetidae</taxon>
        <taxon>Agaricales</taxon>
        <taxon>Marasmiineae</taxon>
        <taxon>Physalacriaceae</taxon>
        <taxon>Armillaria</taxon>
    </lineage>
</organism>
<reference evidence="2" key="1">
    <citation type="journal article" date="2017" name="Nat. Ecol. Evol.">
        <title>Genome expansion and lineage-specific genetic innovations in the forest pathogenic fungi Armillaria.</title>
        <authorList>
            <person name="Sipos G."/>
            <person name="Prasanna A.N."/>
            <person name="Walter M.C."/>
            <person name="O'Connor E."/>
            <person name="Balint B."/>
            <person name="Krizsan K."/>
            <person name="Kiss B."/>
            <person name="Hess J."/>
            <person name="Varga T."/>
            <person name="Slot J."/>
            <person name="Riley R."/>
            <person name="Boka B."/>
            <person name="Rigling D."/>
            <person name="Barry K."/>
            <person name="Lee J."/>
            <person name="Mihaltcheva S."/>
            <person name="LaButti K."/>
            <person name="Lipzen A."/>
            <person name="Waldron R."/>
            <person name="Moloney N.M."/>
            <person name="Sperisen C."/>
            <person name="Kredics L."/>
            <person name="Vagvoelgyi C."/>
            <person name="Patrignani A."/>
            <person name="Fitzpatrick D."/>
            <person name="Nagy I."/>
            <person name="Doyle S."/>
            <person name="Anderson J.B."/>
            <person name="Grigoriev I.V."/>
            <person name="Gueldener U."/>
            <person name="Muensterkoetter M."/>
            <person name="Nagy L.G."/>
        </authorList>
    </citation>
    <scope>NUCLEOTIDE SEQUENCE [LARGE SCALE GENOMIC DNA]</scope>
    <source>
        <strain evidence="2">C18/9</strain>
    </source>
</reference>
<evidence type="ECO:0000313" key="2">
    <source>
        <dbReference type="Proteomes" id="UP000219338"/>
    </source>
</evidence>
<dbReference type="Proteomes" id="UP000219338">
    <property type="component" value="Unassembled WGS sequence"/>
</dbReference>
<proteinExistence type="predicted"/>
<dbReference type="EMBL" id="FUEG01000005">
    <property type="protein sequence ID" value="SJL04208.1"/>
    <property type="molecule type" value="Genomic_DNA"/>
</dbReference>